<keyword evidence="2" id="KW-1185">Reference proteome</keyword>
<dbReference type="EMBL" id="JAGXBM010000001">
    <property type="protein sequence ID" value="MBS3696058.1"/>
    <property type="molecule type" value="Genomic_DNA"/>
</dbReference>
<sequence>MGPEKKVEQAIIKWLESYNGIDGPPYHTVVYKIHGGSQFQKSGIPDILCSYFGHFVAIEVKRPDGRGELSTNQIINLIKINMTGGIGIVAKSLDEVKQRLSEHGIYKPNPQAYASRSTQRITQEHIDGFRDI</sequence>
<dbReference type="InterPro" id="IPR011335">
    <property type="entry name" value="Restrct_endonuc-II-like"/>
</dbReference>
<comment type="caution">
    <text evidence="1">The sequence shown here is derived from an EMBL/GenBank/DDBJ whole genome shotgun (WGS) entry which is preliminary data.</text>
</comment>
<dbReference type="RefSeq" id="WP_203153475.1">
    <property type="nucleotide sequence ID" value="NZ_JAEPSA010000003.1"/>
</dbReference>
<protein>
    <submittedName>
        <fullName evidence="1">VRR-NUC domain-containing protein</fullName>
    </submittedName>
</protein>
<proteinExistence type="predicted"/>
<reference evidence="1 2" key="1">
    <citation type="submission" date="2021-05" db="EMBL/GenBank/DDBJ databases">
        <title>Staphylococcus fleurettii isolated from lake water in First Nation community in Manitoba, Canada.</title>
        <authorList>
            <person name="Bashar S."/>
            <person name="Murdock A."/>
            <person name="Patidar R."/>
            <person name="Golding G."/>
            <person name="Farenhorst A."/>
            <person name="Kumar A."/>
        </authorList>
    </citation>
    <scope>NUCLEOTIDE SEQUENCE [LARGE SCALE GENOMIC DNA]</scope>
    <source>
        <strain evidence="1 2">SF002</strain>
    </source>
</reference>
<dbReference type="Gene3D" id="3.40.1350.10">
    <property type="match status" value="1"/>
</dbReference>
<dbReference type="InterPro" id="IPR011856">
    <property type="entry name" value="tRNA_endonuc-like_dom_sf"/>
</dbReference>
<accession>A0ABS5MJH7</accession>
<evidence type="ECO:0000313" key="2">
    <source>
        <dbReference type="Proteomes" id="UP000681586"/>
    </source>
</evidence>
<name>A0ABS5MJH7_9STAP</name>
<evidence type="ECO:0000313" key="1">
    <source>
        <dbReference type="EMBL" id="MBS3696058.1"/>
    </source>
</evidence>
<dbReference type="SUPFAM" id="SSF52980">
    <property type="entry name" value="Restriction endonuclease-like"/>
    <property type="match status" value="1"/>
</dbReference>
<dbReference type="Proteomes" id="UP000681586">
    <property type="component" value="Unassembled WGS sequence"/>
</dbReference>
<gene>
    <name evidence="1" type="ORF">JJQ58_01010</name>
</gene>
<organism evidence="1 2">
    <name type="scientific">Mammaliicoccus fleurettii</name>
    <dbReference type="NCBI Taxonomy" id="150056"/>
    <lineage>
        <taxon>Bacteria</taxon>
        <taxon>Bacillati</taxon>
        <taxon>Bacillota</taxon>
        <taxon>Bacilli</taxon>
        <taxon>Bacillales</taxon>
        <taxon>Staphylococcaceae</taxon>
        <taxon>Mammaliicoccus</taxon>
    </lineage>
</organism>